<dbReference type="Gene3D" id="3.90.105.10">
    <property type="entry name" value="Molybdopterin biosynthesis moea protein, domain 2"/>
    <property type="match status" value="1"/>
</dbReference>
<proteinExistence type="predicted"/>
<dbReference type="InterPro" id="IPR005110">
    <property type="entry name" value="MoeA_linker/N"/>
</dbReference>
<dbReference type="CDD" id="cd00887">
    <property type="entry name" value="MoeA"/>
    <property type="match status" value="1"/>
</dbReference>
<evidence type="ECO:0000313" key="4">
    <source>
        <dbReference type="EMBL" id="MFC7097093.1"/>
    </source>
</evidence>
<dbReference type="PANTHER" id="PTHR10192">
    <property type="entry name" value="MOLYBDOPTERIN BIOSYNTHESIS PROTEIN"/>
    <property type="match status" value="1"/>
</dbReference>
<dbReference type="GO" id="GO:0006777">
    <property type="term" value="P:Mo-molybdopterin cofactor biosynthetic process"/>
    <property type="evidence" value="ECO:0007669"/>
    <property type="project" value="UniProtKB-KW"/>
</dbReference>
<feature type="compositionally biased region" description="Acidic residues" evidence="2">
    <location>
        <begin position="1"/>
        <end position="11"/>
    </location>
</feature>
<feature type="region of interest" description="Disordered" evidence="2">
    <location>
        <begin position="1"/>
        <end position="35"/>
    </location>
</feature>
<dbReference type="Pfam" id="PF03453">
    <property type="entry name" value="MoeA_N"/>
    <property type="match status" value="1"/>
</dbReference>
<comment type="caution">
    <text evidence="4">The sequence shown here is derived from an EMBL/GenBank/DDBJ whole genome shotgun (WGS) entry which is preliminary data.</text>
</comment>
<dbReference type="SUPFAM" id="SSF63882">
    <property type="entry name" value="MoeA N-terminal region -like"/>
    <property type="match status" value="1"/>
</dbReference>
<dbReference type="PROSITE" id="PS01079">
    <property type="entry name" value="MOCF_BIOSYNTHESIS_2"/>
    <property type="match status" value="1"/>
</dbReference>
<dbReference type="InterPro" id="IPR008284">
    <property type="entry name" value="MoCF_biosynth_CS"/>
</dbReference>
<dbReference type="SMART" id="SM00852">
    <property type="entry name" value="MoCF_biosynth"/>
    <property type="match status" value="1"/>
</dbReference>
<dbReference type="PANTHER" id="PTHR10192:SF19">
    <property type="entry name" value="MOLYBDOPTERIN BIOSYNTHESIS PROTEIN MJ0666-RELATED"/>
    <property type="match status" value="1"/>
</dbReference>
<dbReference type="Pfam" id="PF00994">
    <property type="entry name" value="MoCF_biosynth"/>
    <property type="match status" value="1"/>
</dbReference>
<organism evidence="4 5">
    <name type="scientific">Halobaculum marinum</name>
    <dbReference type="NCBI Taxonomy" id="3031996"/>
    <lineage>
        <taxon>Archaea</taxon>
        <taxon>Methanobacteriati</taxon>
        <taxon>Methanobacteriota</taxon>
        <taxon>Stenosarchaea group</taxon>
        <taxon>Halobacteria</taxon>
        <taxon>Halobacteriales</taxon>
        <taxon>Haloferacaceae</taxon>
        <taxon>Halobaculum</taxon>
    </lineage>
</organism>
<dbReference type="InterPro" id="IPR038987">
    <property type="entry name" value="MoeA-like"/>
</dbReference>
<keyword evidence="5" id="KW-1185">Reference proteome</keyword>
<dbReference type="InterPro" id="IPR036425">
    <property type="entry name" value="MoaB/Mog-like_dom_sf"/>
</dbReference>
<dbReference type="GeneID" id="79269008"/>
<dbReference type="AlphaFoldDB" id="A0ABD5WYS4"/>
<feature type="domain" description="MoaB/Mog" evidence="3">
    <location>
        <begin position="206"/>
        <end position="338"/>
    </location>
</feature>
<keyword evidence="1" id="KW-0501">Molybdenum cofactor biosynthesis</keyword>
<name>A0ABD5WYS4_9EURY</name>
<evidence type="ECO:0000313" key="5">
    <source>
        <dbReference type="Proteomes" id="UP001596388"/>
    </source>
</evidence>
<feature type="compositionally biased region" description="Basic and acidic residues" evidence="2">
    <location>
        <begin position="12"/>
        <end position="35"/>
    </location>
</feature>
<dbReference type="InterPro" id="IPR001453">
    <property type="entry name" value="MoaB/Mog_dom"/>
</dbReference>
<accession>A0ABD5WYS4</accession>
<dbReference type="Proteomes" id="UP001596388">
    <property type="component" value="Unassembled WGS sequence"/>
</dbReference>
<evidence type="ECO:0000256" key="2">
    <source>
        <dbReference type="SAM" id="MobiDB-lite"/>
    </source>
</evidence>
<dbReference type="EMBL" id="JBHTAG010000002">
    <property type="protein sequence ID" value="MFC7097093.1"/>
    <property type="molecule type" value="Genomic_DNA"/>
</dbReference>
<dbReference type="Gene3D" id="2.170.190.11">
    <property type="entry name" value="Molybdopterin biosynthesis moea protein, domain 3"/>
    <property type="match status" value="1"/>
</dbReference>
<gene>
    <name evidence="4" type="ORF">ACFQKD_07225</name>
</gene>
<dbReference type="RefSeq" id="WP_276238429.1">
    <property type="nucleotide sequence ID" value="NZ_CP119989.1"/>
</dbReference>
<dbReference type="InterPro" id="IPR036135">
    <property type="entry name" value="MoeA_linker/N_sf"/>
</dbReference>
<reference evidence="4 5" key="1">
    <citation type="journal article" date="2019" name="Int. J. Syst. Evol. Microbiol.">
        <title>The Global Catalogue of Microorganisms (GCM) 10K type strain sequencing project: providing services to taxonomists for standard genome sequencing and annotation.</title>
        <authorList>
            <consortium name="The Broad Institute Genomics Platform"/>
            <consortium name="The Broad Institute Genome Sequencing Center for Infectious Disease"/>
            <person name="Wu L."/>
            <person name="Ma J."/>
        </authorList>
    </citation>
    <scope>NUCLEOTIDE SEQUENCE [LARGE SCALE GENOMIC DNA]</scope>
    <source>
        <strain evidence="4 5">DT55</strain>
    </source>
</reference>
<protein>
    <submittedName>
        <fullName evidence="4">Molybdopterin molybdotransferase MoeA</fullName>
    </submittedName>
</protein>
<sequence>MTDTPTTDDDARDAANHDDADHDASGSHAHPDPIDWRDGAAEAAALREHLLDRVATEAVGLDRIAGRPLAEAVDAPTAIPAQSHATMDGFALDASDDYPLEVVDADVFPEDDAPDIEAGQAVRIATGAPVPASANAVLKREEATVEDGLLTGPSLDPGTYVYERGSNVAEGERLFDAGERLAPRDAILLGDLGIDEVQVRERLSVGLLATGTEIHEGRHTDLDSPMLANLLSAWGHDPVYEGTVPDDYDRVESRIAALADKHDVVVTTGGTSVGDKDHVVRALRNLGDVLFHRVALRPGKPIAVADLPAHDAVAVAVPGKPVGAHAVTTLVARPLFTGETALPTVPATLAVDVGIGVPGFDYAVPVTLDDGTAMPLGHVDSDLAVYEETFDPSVLSSSTRATRADGFVLTETALAAGDEVRVVPYPAVER</sequence>
<evidence type="ECO:0000256" key="1">
    <source>
        <dbReference type="ARBA" id="ARBA00023150"/>
    </source>
</evidence>
<evidence type="ECO:0000259" key="3">
    <source>
        <dbReference type="SMART" id="SM00852"/>
    </source>
</evidence>
<dbReference type="SUPFAM" id="SSF53218">
    <property type="entry name" value="Molybdenum cofactor biosynthesis proteins"/>
    <property type="match status" value="1"/>
</dbReference>
<dbReference type="Gene3D" id="3.40.980.10">
    <property type="entry name" value="MoaB/Mog-like domain"/>
    <property type="match status" value="1"/>
</dbReference>